<dbReference type="EMBL" id="JAKGSG010000025">
    <property type="protein sequence ID" value="MCF4121160.1"/>
    <property type="molecule type" value="Genomic_DNA"/>
</dbReference>
<gene>
    <name evidence="2" type="ORF">L1785_09210</name>
</gene>
<proteinExistence type="predicted"/>
<protein>
    <submittedName>
        <fullName evidence="2">Uncharacterized protein</fullName>
    </submittedName>
</protein>
<name>A0AA41QE72_9MICO</name>
<keyword evidence="3" id="KW-1185">Reference proteome</keyword>
<feature type="compositionally biased region" description="Pro residues" evidence="1">
    <location>
        <begin position="66"/>
        <end position="75"/>
    </location>
</feature>
<dbReference type="AlphaFoldDB" id="A0AA41QE72"/>
<reference evidence="2" key="1">
    <citation type="submission" date="2022-01" db="EMBL/GenBank/DDBJ databases">
        <title>Antribacter sp. nov., isolated from Guizhou of China.</title>
        <authorList>
            <person name="Chengliang C."/>
            <person name="Ya Z."/>
        </authorList>
    </citation>
    <scope>NUCLEOTIDE SEQUENCE</scope>
    <source>
        <strain evidence="2">KLBMP 9083</strain>
    </source>
</reference>
<comment type="caution">
    <text evidence="2">The sequence shown here is derived from an EMBL/GenBank/DDBJ whole genome shotgun (WGS) entry which is preliminary data.</text>
</comment>
<accession>A0AA41QE72</accession>
<evidence type="ECO:0000313" key="3">
    <source>
        <dbReference type="Proteomes" id="UP001165405"/>
    </source>
</evidence>
<dbReference type="Proteomes" id="UP001165405">
    <property type="component" value="Unassembled WGS sequence"/>
</dbReference>
<sequence length="168" mass="18672">MRNVLADLELTQGPAVIDVRELKVADLMPDEGVERDQRDRQGDRWVFGVECFADRSGIEGQTGQGPPGPLARPPRPALAALAQHAPVPHHPVHRRTARLPSESFPWHKTNLDLRALREDRILAEAHASGGAVRRLCDLFGISIDTALRYATTIERPPAPERPRPRSRP</sequence>
<organism evidence="2 3">
    <name type="scientific">Antribacter soli</name>
    <dbReference type="NCBI Taxonomy" id="2910976"/>
    <lineage>
        <taxon>Bacteria</taxon>
        <taxon>Bacillati</taxon>
        <taxon>Actinomycetota</taxon>
        <taxon>Actinomycetes</taxon>
        <taxon>Micrococcales</taxon>
        <taxon>Promicromonosporaceae</taxon>
        <taxon>Antribacter</taxon>
    </lineage>
</organism>
<dbReference type="RefSeq" id="WP_236088941.1">
    <property type="nucleotide sequence ID" value="NZ_JAKGSG010000025.1"/>
</dbReference>
<evidence type="ECO:0000256" key="1">
    <source>
        <dbReference type="SAM" id="MobiDB-lite"/>
    </source>
</evidence>
<evidence type="ECO:0000313" key="2">
    <source>
        <dbReference type="EMBL" id="MCF4121160.1"/>
    </source>
</evidence>
<feature type="region of interest" description="Disordered" evidence="1">
    <location>
        <begin position="56"/>
        <end position="75"/>
    </location>
</feature>